<evidence type="ECO:0000256" key="3">
    <source>
        <dbReference type="ARBA" id="ARBA00022771"/>
    </source>
</evidence>
<evidence type="ECO:0000256" key="5">
    <source>
        <dbReference type="PROSITE-ProRule" id="PRU00134"/>
    </source>
</evidence>
<evidence type="ECO:0000313" key="10">
    <source>
        <dbReference type="EnsemblPlants" id="AET6Gv20489700.6"/>
    </source>
</evidence>
<evidence type="ECO:0000313" key="11">
    <source>
        <dbReference type="Proteomes" id="UP000015105"/>
    </source>
</evidence>
<dbReference type="Gene3D" id="6.10.140.2220">
    <property type="match status" value="1"/>
</dbReference>
<reference evidence="10" key="3">
    <citation type="journal article" date="2017" name="Nature">
        <title>Genome sequence of the progenitor of the wheat D genome Aegilops tauschii.</title>
        <authorList>
            <person name="Luo M.C."/>
            <person name="Gu Y.Q."/>
            <person name="Puiu D."/>
            <person name="Wang H."/>
            <person name="Twardziok S.O."/>
            <person name="Deal K.R."/>
            <person name="Huo N."/>
            <person name="Zhu T."/>
            <person name="Wang L."/>
            <person name="Wang Y."/>
            <person name="McGuire P.E."/>
            <person name="Liu S."/>
            <person name="Long H."/>
            <person name="Ramasamy R.K."/>
            <person name="Rodriguez J.C."/>
            <person name="Van S.L."/>
            <person name="Yuan L."/>
            <person name="Wang Z."/>
            <person name="Xia Z."/>
            <person name="Xiao L."/>
            <person name="Anderson O.D."/>
            <person name="Ouyang S."/>
            <person name="Liang Y."/>
            <person name="Zimin A.V."/>
            <person name="Pertea G."/>
            <person name="Qi P."/>
            <person name="Bennetzen J.L."/>
            <person name="Dai X."/>
            <person name="Dawson M.W."/>
            <person name="Muller H.G."/>
            <person name="Kugler K."/>
            <person name="Rivarola-Duarte L."/>
            <person name="Spannagl M."/>
            <person name="Mayer K.F.X."/>
            <person name="Lu F.H."/>
            <person name="Bevan M.W."/>
            <person name="Leroy P."/>
            <person name="Li P."/>
            <person name="You F.M."/>
            <person name="Sun Q."/>
            <person name="Liu Z."/>
            <person name="Lyons E."/>
            <person name="Wicker T."/>
            <person name="Salzberg S.L."/>
            <person name="Devos K.M."/>
            <person name="Dvorak J."/>
        </authorList>
    </citation>
    <scope>NUCLEOTIDE SEQUENCE [LARGE SCALE GENOMIC DNA]</scope>
    <source>
        <strain evidence="10">cv. AL8/78</strain>
    </source>
</reference>
<dbReference type="RefSeq" id="XP_073357414.1">
    <property type="nucleotide sequence ID" value="XM_073501313.1"/>
</dbReference>
<dbReference type="Gramene" id="AET6Gv20489700.6">
    <property type="protein sequence ID" value="AET6Gv20489700.6"/>
    <property type="gene ID" value="AET6Gv20489700"/>
</dbReference>
<feature type="region of interest" description="Disordered" evidence="6">
    <location>
        <begin position="802"/>
        <end position="828"/>
    </location>
</feature>
<evidence type="ECO:0000256" key="2">
    <source>
        <dbReference type="ARBA" id="ARBA00022723"/>
    </source>
</evidence>
<dbReference type="OrthoDB" id="420187at2759"/>
<evidence type="ECO:0000256" key="7">
    <source>
        <dbReference type="SAM" id="Phobius"/>
    </source>
</evidence>
<dbReference type="RefSeq" id="XP_020156489.1">
    <property type="nucleotide sequence ID" value="XM_020300900.4"/>
</dbReference>
<keyword evidence="7" id="KW-0472">Membrane</keyword>
<dbReference type="PROSITE" id="PS50235">
    <property type="entry name" value="USP_3"/>
    <property type="match status" value="1"/>
</dbReference>
<dbReference type="Proteomes" id="UP000015105">
    <property type="component" value="Chromosome 6D"/>
</dbReference>
<comment type="similarity">
    <text evidence="1">Belongs to the peptidase C19 family.</text>
</comment>
<dbReference type="EnsemblPlants" id="AET6Gv20489700.6">
    <property type="protein sequence ID" value="AET6Gv20489700.6"/>
    <property type="gene ID" value="AET6Gv20489700"/>
</dbReference>
<dbReference type="Pfam" id="PF00443">
    <property type="entry name" value="UCH"/>
    <property type="match status" value="1"/>
</dbReference>
<protein>
    <recommendedName>
        <fullName evidence="12">Ubiquitin carboxyl-terminal hydrolase 15</fullName>
    </recommendedName>
</protein>
<dbReference type="KEGG" id="ats:109741819"/>
<dbReference type="STRING" id="200361.A0A453NV11"/>
<dbReference type="Gene3D" id="3.90.70.10">
    <property type="entry name" value="Cysteine proteinases"/>
    <property type="match status" value="1"/>
</dbReference>
<dbReference type="SUPFAM" id="SSF54001">
    <property type="entry name" value="Cysteine proteinases"/>
    <property type="match status" value="1"/>
</dbReference>
<dbReference type="InterPro" id="IPR002893">
    <property type="entry name" value="Znf_MYND"/>
</dbReference>
<keyword evidence="7" id="KW-1133">Transmembrane helix</keyword>
<proteinExistence type="inferred from homology"/>
<evidence type="ECO:0008006" key="12">
    <source>
        <dbReference type="Google" id="ProtNLM"/>
    </source>
</evidence>
<evidence type="ECO:0000256" key="1">
    <source>
        <dbReference type="ARBA" id="ARBA00009085"/>
    </source>
</evidence>
<keyword evidence="3 5" id="KW-0863">Zinc-finger</keyword>
<feature type="domain" description="USP" evidence="8">
    <location>
        <begin position="441"/>
        <end position="785"/>
    </location>
</feature>
<dbReference type="GO" id="GO:0005634">
    <property type="term" value="C:nucleus"/>
    <property type="evidence" value="ECO:0007669"/>
    <property type="project" value="TreeGrafter"/>
</dbReference>
<dbReference type="GO" id="GO:0004843">
    <property type="term" value="F:cysteine-type deubiquitinase activity"/>
    <property type="evidence" value="ECO:0007669"/>
    <property type="project" value="InterPro"/>
</dbReference>
<reference evidence="11" key="1">
    <citation type="journal article" date="2014" name="Science">
        <title>Ancient hybridizations among the ancestral genomes of bread wheat.</title>
        <authorList>
            <consortium name="International Wheat Genome Sequencing Consortium,"/>
            <person name="Marcussen T."/>
            <person name="Sandve S.R."/>
            <person name="Heier L."/>
            <person name="Spannagl M."/>
            <person name="Pfeifer M."/>
            <person name="Jakobsen K.S."/>
            <person name="Wulff B.B."/>
            <person name="Steuernagel B."/>
            <person name="Mayer K.F."/>
            <person name="Olsen O.A."/>
        </authorList>
    </citation>
    <scope>NUCLEOTIDE SEQUENCE [LARGE SCALE GENOMIC DNA]</scope>
    <source>
        <strain evidence="11">cv. AL8/78</strain>
    </source>
</reference>
<keyword evidence="4" id="KW-0862">Zinc</keyword>
<dbReference type="InterPro" id="IPR028889">
    <property type="entry name" value="USP"/>
</dbReference>
<dbReference type="OMA" id="ISSHGYY"/>
<keyword evidence="2" id="KW-0479">Metal-binding</keyword>
<dbReference type="GeneID" id="109741819"/>
<reference evidence="10" key="5">
    <citation type="journal article" date="2021" name="G3 (Bethesda)">
        <title>Aegilops tauschii genome assembly Aet v5.0 features greater sequence contiguity and improved annotation.</title>
        <authorList>
            <person name="Wang L."/>
            <person name="Zhu T."/>
            <person name="Rodriguez J.C."/>
            <person name="Deal K.R."/>
            <person name="Dubcovsky J."/>
            <person name="McGuire P.E."/>
            <person name="Lux T."/>
            <person name="Spannagl M."/>
            <person name="Mayer K.F.X."/>
            <person name="Baldrich P."/>
            <person name="Meyers B.C."/>
            <person name="Huo N."/>
            <person name="Gu Y.Q."/>
            <person name="Zhou H."/>
            <person name="Devos K.M."/>
            <person name="Bennetzen J.L."/>
            <person name="Unver T."/>
            <person name="Budak H."/>
            <person name="Gulick P.J."/>
            <person name="Galiba G."/>
            <person name="Kalapos B."/>
            <person name="Nelson D.R."/>
            <person name="Li P."/>
            <person name="You F.M."/>
            <person name="Luo M.C."/>
            <person name="Dvorak J."/>
        </authorList>
    </citation>
    <scope>NUCLEOTIDE SEQUENCE [LARGE SCALE GENOMIC DNA]</scope>
    <source>
        <strain evidence="10">cv. AL8/78</strain>
    </source>
</reference>
<evidence type="ECO:0000256" key="4">
    <source>
        <dbReference type="ARBA" id="ARBA00022833"/>
    </source>
</evidence>
<dbReference type="AlphaFoldDB" id="A0A453NV11"/>
<dbReference type="SUPFAM" id="SSF144232">
    <property type="entry name" value="HIT/MYND zinc finger-like"/>
    <property type="match status" value="1"/>
</dbReference>
<dbReference type="InterPro" id="IPR001394">
    <property type="entry name" value="Peptidase_C19_UCH"/>
</dbReference>
<dbReference type="InterPro" id="IPR018200">
    <property type="entry name" value="USP_CS"/>
</dbReference>
<keyword evidence="7" id="KW-0812">Transmembrane</keyword>
<feature type="region of interest" description="Disordered" evidence="6">
    <location>
        <begin position="304"/>
        <end position="324"/>
    </location>
</feature>
<dbReference type="GO" id="GO:0005829">
    <property type="term" value="C:cytosol"/>
    <property type="evidence" value="ECO:0007669"/>
    <property type="project" value="TreeGrafter"/>
</dbReference>
<keyword evidence="11" id="KW-1185">Reference proteome</keyword>
<dbReference type="Pfam" id="PF01753">
    <property type="entry name" value="zf-MYND"/>
    <property type="match status" value="1"/>
</dbReference>
<dbReference type="GO" id="GO:0008270">
    <property type="term" value="F:zinc ion binding"/>
    <property type="evidence" value="ECO:0007669"/>
    <property type="project" value="UniProtKB-KW"/>
</dbReference>
<dbReference type="PROSITE" id="PS50865">
    <property type="entry name" value="ZF_MYND_2"/>
    <property type="match status" value="1"/>
</dbReference>
<sequence length="1015" mass="112958">MLQPREADVPALFVVFIVLPVIAYFLLGRWHDSVSKKTRVGVLGQKAAEEAFKVETMACPDVILPGPSLRPMPYLRSVPSLRSEYHECATCRGPAKTRCSRCKSVRYCSGKCQIIHWRQGHKQTCQQWHVNGGSNSGGLSPTESSEQMPFLTNLNSPLPGGDSHLHDMNFDTVSEPSFATTDSYILDTDLFLTDRSNMNESNQSLLSRVNSASVASCEKSNYSVDEETNSSEILSANKVSNNSYGCLDEKNGNHDFTYPLNNTVQQPNNCAPETTKCPKASITVYEPDMGVYFTSDMTSSCEGPYSSATESLQRSKSSGKYSGRGNAIYMKPPYPPGKVASSQKTQEVLASYQYNVHEKNTSCKNEQRSAKSSVSTNNNLQGCTGISKLGASKVEVLKKPSKFLKTSLVGLINDNKRSKVLFHYEDLVKFFQYEVRGISPRGLFNCGNSCYANAVLQCLMCTKPLMIHLLLRLHSKDCNTKPIAFAPSVLLSAQGKSNNTVVYSCLSHTLCYLRIGCSKNWCLMCELEQYASTLRESGGPVSPSRILSNLRNIGCRLGGGSQEDAHEFLRHLVMSMQAACLDGLGGEKQVEQSLQETTLIQQMFGGRLKSKVKCLRCHHESERYENIMDLTLEIHGWVESLQDALTQFTAPEDLDGDNMYKCGRCCAYVKARKQLSVHEVPNILTVVLKRFQTGKYGKINKCVTFPDMLDMVPFVTGAGDHPPLYFLYAVVVHVDTENASFSGHYISYVKDMQGTWLRIDDSEVKAVSLNQVMSEGAYMLFYLRSFPRPPRIYIEKGLLPDPSSSYRHSSKSSKGSSKQEQKQTESLFTSDDQIRGIYDFRPEEEGYRQDQHAKLRSQNLYHTDDAFADSVSTDFSDATSSEWSLFTSSDESSFTTESTRDSFSVVDYGDNAGLDPITSIFGPYYAPDHPLGNFVSCTRLSPSNPQTRYFPESMGFVSDSSLPTHPYGNVHRGRYPDRACASSAEPLASANQRSLYGRYNHSRDGFVQTSGFCHM</sequence>
<dbReference type="PANTHER" id="PTHR24006:SF685">
    <property type="entry name" value="UBIQUITIN CARBOXYL-TERMINAL HYDROLASE 15"/>
    <property type="match status" value="1"/>
</dbReference>
<dbReference type="PANTHER" id="PTHR24006">
    <property type="entry name" value="UBIQUITIN CARBOXYL-TERMINAL HYDROLASE"/>
    <property type="match status" value="1"/>
</dbReference>
<dbReference type="GO" id="GO:0016579">
    <property type="term" value="P:protein deubiquitination"/>
    <property type="evidence" value="ECO:0007669"/>
    <property type="project" value="InterPro"/>
</dbReference>
<feature type="compositionally biased region" description="Low complexity" evidence="6">
    <location>
        <begin position="803"/>
        <end position="816"/>
    </location>
</feature>
<accession>A0A453NV11</accession>
<dbReference type="InterPro" id="IPR038765">
    <property type="entry name" value="Papain-like_cys_pep_sf"/>
</dbReference>
<feature type="compositionally biased region" description="Low complexity" evidence="6">
    <location>
        <begin position="314"/>
        <end position="324"/>
    </location>
</feature>
<feature type="transmembrane region" description="Helical" evidence="7">
    <location>
        <begin position="12"/>
        <end position="30"/>
    </location>
</feature>
<organism evidence="10 11">
    <name type="scientific">Aegilops tauschii subsp. strangulata</name>
    <name type="common">Goatgrass</name>
    <dbReference type="NCBI Taxonomy" id="200361"/>
    <lineage>
        <taxon>Eukaryota</taxon>
        <taxon>Viridiplantae</taxon>
        <taxon>Streptophyta</taxon>
        <taxon>Embryophyta</taxon>
        <taxon>Tracheophyta</taxon>
        <taxon>Spermatophyta</taxon>
        <taxon>Magnoliopsida</taxon>
        <taxon>Liliopsida</taxon>
        <taxon>Poales</taxon>
        <taxon>Poaceae</taxon>
        <taxon>BOP clade</taxon>
        <taxon>Pooideae</taxon>
        <taxon>Triticodae</taxon>
        <taxon>Triticeae</taxon>
        <taxon>Triticinae</taxon>
        <taxon>Aegilops</taxon>
    </lineage>
</organism>
<evidence type="ECO:0000256" key="6">
    <source>
        <dbReference type="SAM" id="MobiDB-lite"/>
    </source>
</evidence>
<evidence type="ECO:0000259" key="8">
    <source>
        <dbReference type="PROSITE" id="PS50235"/>
    </source>
</evidence>
<reference evidence="10" key="4">
    <citation type="submission" date="2019-03" db="UniProtKB">
        <authorList>
            <consortium name="EnsemblPlants"/>
        </authorList>
    </citation>
    <scope>IDENTIFICATION</scope>
</reference>
<dbReference type="FunFam" id="6.10.140.2220:FF:000006">
    <property type="entry name" value="Ubiquitin carboxyl-terminal hydrolase 15"/>
    <property type="match status" value="1"/>
</dbReference>
<name>A0A453NV11_AEGTS</name>
<reference evidence="11" key="2">
    <citation type="journal article" date="2017" name="Nat. Plants">
        <title>The Aegilops tauschii genome reveals multiple impacts of transposons.</title>
        <authorList>
            <person name="Zhao G."/>
            <person name="Zou C."/>
            <person name="Li K."/>
            <person name="Wang K."/>
            <person name="Li T."/>
            <person name="Gao L."/>
            <person name="Zhang X."/>
            <person name="Wang H."/>
            <person name="Yang Z."/>
            <person name="Liu X."/>
            <person name="Jiang W."/>
            <person name="Mao L."/>
            <person name="Kong X."/>
            <person name="Jiao Y."/>
            <person name="Jia J."/>
        </authorList>
    </citation>
    <scope>NUCLEOTIDE SEQUENCE [LARGE SCALE GENOMIC DNA]</scope>
    <source>
        <strain evidence="11">cv. AL8/78</strain>
    </source>
</reference>
<dbReference type="InterPro" id="IPR050164">
    <property type="entry name" value="Peptidase_C19"/>
</dbReference>
<dbReference type="CDD" id="cd02661">
    <property type="entry name" value="Peptidase_C19E"/>
    <property type="match status" value="1"/>
</dbReference>
<dbReference type="PROSITE" id="PS00972">
    <property type="entry name" value="USP_1"/>
    <property type="match status" value="1"/>
</dbReference>
<feature type="domain" description="MYND-type" evidence="9">
    <location>
        <begin position="88"/>
        <end position="125"/>
    </location>
</feature>
<evidence type="ECO:0000259" key="9">
    <source>
        <dbReference type="PROSITE" id="PS50865"/>
    </source>
</evidence>